<feature type="region of interest" description="Disordered" evidence="1">
    <location>
        <begin position="103"/>
        <end position="140"/>
    </location>
</feature>
<dbReference type="OrthoDB" id="199574at2759"/>
<dbReference type="AlphaFoldDB" id="G3AT89"/>
<dbReference type="Pfam" id="PF03399">
    <property type="entry name" value="SAC3_GANP"/>
    <property type="match status" value="1"/>
</dbReference>
<evidence type="ECO:0000259" key="2">
    <source>
        <dbReference type="Pfam" id="PF03399"/>
    </source>
</evidence>
<dbReference type="Gene3D" id="1.25.40.990">
    <property type="match status" value="1"/>
</dbReference>
<dbReference type="GO" id="GO:0005634">
    <property type="term" value="C:nucleus"/>
    <property type="evidence" value="ECO:0007669"/>
    <property type="project" value="TreeGrafter"/>
</dbReference>
<dbReference type="EMBL" id="GL996504">
    <property type="protein sequence ID" value="EGW30852.1"/>
    <property type="molecule type" value="Genomic_DNA"/>
</dbReference>
<proteinExistence type="predicted"/>
<dbReference type="eggNOG" id="KOG1861">
    <property type="taxonomic scope" value="Eukaryota"/>
</dbReference>
<dbReference type="FunCoup" id="G3AT89">
    <property type="interactions" value="39"/>
</dbReference>
<feature type="region of interest" description="Disordered" evidence="1">
    <location>
        <begin position="1"/>
        <end position="37"/>
    </location>
</feature>
<dbReference type="GeneID" id="18870421"/>
<name>G3AT89_SPAPN</name>
<gene>
    <name evidence="3" type="ORF">SPAPADRAFT_142098</name>
</gene>
<dbReference type="InterPro" id="IPR045107">
    <property type="entry name" value="SAC3/GANP/THP3"/>
</dbReference>
<feature type="compositionally biased region" description="Polar residues" evidence="1">
    <location>
        <begin position="121"/>
        <end position="131"/>
    </location>
</feature>
<dbReference type="RefSeq" id="XP_007376885.1">
    <property type="nucleotide sequence ID" value="XM_007376823.1"/>
</dbReference>
<dbReference type="Proteomes" id="UP000000709">
    <property type="component" value="Unassembled WGS sequence"/>
</dbReference>
<feature type="compositionally biased region" description="Polar residues" evidence="1">
    <location>
        <begin position="16"/>
        <end position="35"/>
    </location>
</feature>
<keyword evidence="4" id="KW-1185">Reference proteome</keyword>
<dbReference type="InterPro" id="IPR005062">
    <property type="entry name" value="SAC3/GANP/THP3_conserved"/>
</dbReference>
<organism evidence="4">
    <name type="scientific">Spathaspora passalidarum (strain NRRL Y-27907 / 11-Y1)</name>
    <dbReference type="NCBI Taxonomy" id="619300"/>
    <lineage>
        <taxon>Eukaryota</taxon>
        <taxon>Fungi</taxon>
        <taxon>Dikarya</taxon>
        <taxon>Ascomycota</taxon>
        <taxon>Saccharomycotina</taxon>
        <taxon>Pichiomycetes</taxon>
        <taxon>Debaryomycetaceae</taxon>
        <taxon>Spathaspora</taxon>
    </lineage>
</organism>
<dbReference type="KEGG" id="spaa:SPAPADRAFT_142098"/>
<dbReference type="PANTHER" id="PTHR12436">
    <property type="entry name" value="80 KDA MCM3-ASSOCIATED PROTEIN"/>
    <property type="match status" value="1"/>
</dbReference>
<protein>
    <recommendedName>
        <fullName evidence="2">SAC3/GANP/THP3 conserved domain-containing protein</fullName>
    </recommendedName>
</protein>
<dbReference type="HOGENOM" id="CLU_015513_4_1_1"/>
<reference evidence="3 4" key="1">
    <citation type="journal article" date="2011" name="Proc. Natl. Acad. Sci. U.S.A.">
        <title>Comparative genomics of xylose-fermenting fungi for enhanced biofuel production.</title>
        <authorList>
            <person name="Wohlbach D.J."/>
            <person name="Kuo A."/>
            <person name="Sato T.K."/>
            <person name="Potts K.M."/>
            <person name="Salamov A.A."/>
            <person name="LaButti K.M."/>
            <person name="Sun H."/>
            <person name="Clum A."/>
            <person name="Pangilinan J.L."/>
            <person name="Lindquist E.A."/>
            <person name="Lucas S."/>
            <person name="Lapidus A."/>
            <person name="Jin M."/>
            <person name="Gunawan C."/>
            <person name="Balan V."/>
            <person name="Dale B.E."/>
            <person name="Jeffries T.W."/>
            <person name="Zinkel R."/>
            <person name="Barry K.W."/>
            <person name="Grigoriev I.V."/>
            <person name="Gasch A.P."/>
        </authorList>
    </citation>
    <scope>NUCLEOTIDE SEQUENCE [LARGE SCALE GENOMIC DNA]</scope>
    <source>
        <strain evidence="4">NRRL Y-27907 / 11-Y1</strain>
    </source>
</reference>
<dbReference type="STRING" id="619300.G3AT89"/>
<evidence type="ECO:0000313" key="3">
    <source>
        <dbReference type="EMBL" id="EGW30852.1"/>
    </source>
</evidence>
<dbReference type="OMA" id="RETMNFK"/>
<feature type="compositionally biased region" description="Low complexity" evidence="1">
    <location>
        <begin position="1"/>
        <end position="15"/>
    </location>
</feature>
<feature type="domain" description="SAC3/GANP/THP3 conserved" evidence="2">
    <location>
        <begin position="183"/>
        <end position="422"/>
    </location>
</feature>
<dbReference type="InParanoid" id="G3AT89"/>
<evidence type="ECO:0000313" key="4">
    <source>
        <dbReference type="Proteomes" id="UP000000709"/>
    </source>
</evidence>
<accession>G3AT89</accession>
<dbReference type="PANTHER" id="PTHR12436:SF4">
    <property type="entry name" value="LEUKOCYTE RECEPTOR CLUSTER MEMBER 8"/>
    <property type="match status" value="1"/>
</dbReference>
<evidence type="ECO:0000256" key="1">
    <source>
        <dbReference type="SAM" id="MobiDB-lite"/>
    </source>
</evidence>
<sequence length="461" mass="53719">MHTGNSYNSTGNSNSDTPSSWDEAPTNTNDNTNQDWPPALSQYVTVCFNRSSTLSERDKVLFNRQLQSLIETAVDDNLIWTNDWSKQKLPILDGEHITLELEKQKKKSKTSSKPIKKESNDSLSKSPSVNTLGDFDSNERKRQRMERFNDNNSSTPSVSTPISKAGSVIGRCTDLEKSYLRLTSEPDPNRVRNQQVLQKSLKFVQEKYLQTKNYSYALDQFRSIRQDLMVQNIKNDFTIVVYETNAKISLENDDLGQFNQCQSQLKYLYHLTRKNNSAFTKRFFRLEVEFLMYQVVYMMITFNVSEIFRIKMGILQQFSDFRTTDREMTLFKFIQTLFQCQVYITTGNYLRFFDSLNQFEQEQDIKLALAVLKKHLYQKFRVKSMSIITQSFRNYPVKVLTDCLGFSNYTECFEFLESIGLKDYVTASDDNGQLECHKCKHLVVAMMQKSNFKKVDIKGQI</sequence>